<dbReference type="Proteomes" id="UP000232784">
    <property type="component" value="Segment"/>
</dbReference>
<accession>Q8JKG5</accession>
<feature type="compositionally biased region" description="Acidic residues" evidence="1">
    <location>
        <begin position="127"/>
        <end position="136"/>
    </location>
</feature>
<keyword evidence="3" id="KW-1185">Reference proteome</keyword>
<reference evidence="2 3" key="1">
    <citation type="journal article" date="2002" name="J. Virol.">
        <title>Analysis of the complete genome sequence of the Hz-1 virus suggests that it is related to members of the Baculoviridae.</title>
        <authorList>
            <person name="Cheng C.H."/>
            <person name="Liu S.M."/>
            <person name="Chow T.Y."/>
            <person name="Hsiao Y.Y."/>
            <person name="Wang D.P."/>
            <person name="Huang J.J."/>
            <person name="Chen H.H."/>
        </authorList>
    </citation>
    <scope>NUCLEOTIDE SEQUENCE [LARGE SCALE GENOMIC DNA]</scope>
</reference>
<sequence>MSLLRKPTSETEFDLEDLTISLSDYPLSNHSIVDDIQHLMGDLYYQCNDSTCRCKIEIIVGFLMGFILGSVLARLTSGYAANAHHSRQDQTDDEGLGTSTEEGENADDDDDDYSSSSEEATDYGASTDEDDDDESASEWGNEVHLD</sequence>
<evidence type="ECO:0000313" key="2">
    <source>
        <dbReference type="EMBL" id="AAN04440.1"/>
    </source>
</evidence>
<feature type="region of interest" description="Disordered" evidence="1">
    <location>
        <begin position="82"/>
        <end position="146"/>
    </location>
</feature>
<evidence type="ECO:0000313" key="3">
    <source>
        <dbReference type="Proteomes" id="UP000232784"/>
    </source>
</evidence>
<gene>
    <name evidence="2" type="primary">orf148</name>
</gene>
<name>Q8JKG5_9VIRU</name>
<feature type="compositionally biased region" description="Acidic residues" evidence="1">
    <location>
        <begin position="91"/>
        <end position="113"/>
    </location>
</feature>
<proteinExistence type="predicted"/>
<evidence type="ECO:0000256" key="1">
    <source>
        <dbReference type="SAM" id="MobiDB-lite"/>
    </source>
</evidence>
<dbReference type="EMBL" id="AF451898">
    <property type="protein sequence ID" value="AAN04440.1"/>
    <property type="molecule type" value="Genomic_DNA"/>
</dbReference>
<organism evidence="2 3">
    <name type="scientific">Heliothis zea nudivirus 1</name>
    <dbReference type="NCBI Taxonomy" id="3116536"/>
    <lineage>
        <taxon>Viruses</taxon>
        <taxon>Viruses incertae sedis</taxon>
        <taxon>Naldaviricetes</taxon>
        <taxon>Lefavirales</taxon>
        <taxon>Nudiviridae</taxon>
        <taxon>Betanudivirus</taxon>
        <taxon>Betanudivirus hezeae</taxon>
    </lineage>
</organism>
<protein>
    <submittedName>
        <fullName evidence="2">Orf148</fullName>
    </submittedName>
</protein>
<dbReference type="KEGG" id="vg:955148"/>